<keyword evidence="1" id="KW-0175">Coiled coil</keyword>
<comment type="caution">
    <text evidence="2">The sequence shown here is derived from an EMBL/GenBank/DDBJ whole genome shotgun (WGS) entry which is preliminary data.</text>
</comment>
<protein>
    <submittedName>
        <fullName evidence="2">Uncharacterized protein</fullName>
    </submittedName>
</protein>
<evidence type="ECO:0000313" key="2">
    <source>
        <dbReference type="EMBL" id="RNF02305.1"/>
    </source>
</evidence>
<dbReference type="EMBL" id="MKGL01000237">
    <property type="protein sequence ID" value="RNF02305.1"/>
    <property type="molecule type" value="Genomic_DNA"/>
</dbReference>
<evidence type="ECO:0000256" key="1">
    <source>
        <dbReference type="SAM" id="Coils"/>
    </source>
</evidence>
<evidence type="ECO:0000313" key="3">
    <source>
        <dbReference type="Proteomes" id="UP000283634"/>
    </source>
</evidence>
<dbReference type="OrthoDB" id="250093at2759"/>
<dbReference type="Proteomes" id="UP000283634">
    <property type="component" value="Unassembled WGS sequence"/>
</dbReference>
<keyword evidence="3" id="KW-1185">Reference proteome</keyword>
<name>A0A3R7KVP8_TRYRA</name>
<feature type="coiled-coil region" evidence="1">
    <location>
        <begin position="85"/>
        <end position="213"/>
    </location>
</feature>
<gene>
    <name evidence="2" type="ORF">TraAM80_06491</name>
</gene>
<reference evidence="2 3" key="1">
    <citation type="journal article" date="2018" name="BMC Genomics">
        <title>Genomic comparison of Trypanosoma conorhini and Trypanosoma rangeli to Trypanosoma cruzi strains of high and low virulence.</title>
        <authorList>
            <person name="Bradwell K.R."/>
            <person name="Koparde V.N."/>
            <person name="Matveyev A.V."/>
            <person name="Serrano M.G."/>
            <person name="Alves J.M."/>
            <person name="Parikh H."/>
            <person name="Huang B."/>
            <person name="Lee V."/>
            <person name="Espinosa-Alvarez O."/>
            <person name="Ortiz P.A."/>
            <person name="Costa-Martins A.G."/>
            <person name="Teixeira M.M."/>
            <person name="Buck G.A."/>
        </authorList>
    </citation>
    <scope>NUCLEOTIDE SEQUENCE [LARGE SCALE GENOMIC DNA]</scope>
    <source>
        <strain evidence="2 3">AM80</strain>
    </source>
</reference>
<dbReference type="RefSeq" id="XP_029236839.1">
    <property type="nucleotide sequence ID" value="XM_029383333.1"/>
</dbReference>
<dbReference type="AlphaFoldDB" id="A0A3R7KVP8"/>
<organism evidence="2 3">
    <name type="scientific">Trypanosoma rangeli</name>
    <dbReference type="NCBI Taxonomy" id="5698"/>
    <lineage>
        <taxon>Eukaryota</taxon>
        <taxon>Discoba</taxon>
        <taxon>Euglenozoa</taxon>
        <taxon>Kinetoplastea</taxon>
        <taxon>Metakinetoplastina</taxon>
        <taxon>Trypanosomatida</taxon>
        <taxon>Trypanosomatidae</taxon>
        <taxon>Trypanosoma</taxon>
        <taxon>Herpetosoma</taxon>
    </lineage>
</organism>
<accession>A0A3R7KVP8</accession>
<sequence length="297" mass="34274">MERLRQAIHKGCVEEVPADEFFLHESVAEPQHPLDELVARTQALPPIIAAAIQRLHEDIVAFMTEQRCLQAEQAAKQREHLEALHLEKQTLLHKYEKERETLTQEISQLRAELLRVVTKDPVDSDESSNCQQERLVDLEELVRSNTQQAEENGKLRRENDELRGKLRSLKIDWKKVHESQLRFQELQLEVDMIARTNARIRQENEELKMLIETHFGRPHSGMQPEQELHGEQRYLAADGRGRCVSPMRPGVSTIVNSADAGCRVSGSSSASCDPSRRSVERELFQEWKRMVISSYLE</sequence>
<dbReference type="VEuPathDB" id="TriTrypDB:TRSC58_05322"/>
<proteinExistence type="predicted"/>
<dbReference type="GeneID" id="40330424"/>